<dbReference type="Proteomes" id="UP000812287">
    <property type="component" value="Unassembled WGS sequence"/>
</dbReference>
<accession>A0A9P7W2V4</accession>
<proteinExistence type="predicted"/>
<comment type="caution">
    <text evidence="1">The sequence shown here is derived from an EMBL/GenBank/DDBJ whole genome shotgun (WGS) entry which is preliminary data.</text>
</comment>
<organism evidence="1 2">
    <name type="scientific">Guyanagaster necrorhizus</name>
    <dbReference type="NCBI Taxonomy" id="856835"/>
    <lineage>
        <taxon>Eukaryota</taxon>
        <taxon>Fungi</taxon>
        <taxon>Dikarya</taxon>
        <taxon>Basidiomycota</taxon>
        <taxon>Agaricomycotina</taxon>
        <taxon>Agaricomycetes</taxon>
        <taxon>Agaricomycetidae</taxon>
        <taxon>Agaricales</taxon>
        <taxon>Marasmiineae</taxon>
        <taxon>Physalacriaceae</taxon>
        <taxon>Guyanagaster</taxon>
    </lineage>
</organism>
<dbReference type="RefSeq" id="XP_043045163.1">
    <property type="nucleotide sequence ID" value="XM_043178833.1"/>
</dbReference>
<keyword evidence="2" id="KW-1185">Reference proteome</keyword>
<dbReference type="OrthoDB" id="191139at2759"/>
<dbReference type="GeneID" id="66101127"/>
<dbReference type="SUPFAM" id="SSF51735">
    <property type="entry name" value="NAD(P)-binding Rossmann-fold domains"/>
    <property type="match status" value="1"/>
</dbReference>
<evidence type="ECO:0000313" key="2">
    <source>
        <dbReference type="Proteomes" id="UP000812287"/>
    </source>
</evidence>
<gene>
    <name evidence="1" type="ORF">BT62DRAFT_1072209</name>
</gene>
<dbReference type="Gene3D" id="3.40.50.720">
    <property type="entry name" value="NAD(P)-binding Rossmann-like Domain"/>
    <property type="match status" value="1"/>
</dbReference>
<dbReference type="InterPro" id="IPR036291">
    <property type="entry name" value="NAD(P)-bd_dom_sf"/>
</dbReference>
<sequence>MFIDQCLPPKPQFSVNELPDLSEQSPLLRALTPAKVTVKALLGHNAKVYFVCHSEENARAAMAELRNETGREGLFLQVDFADLNFIKHAADDFTR</sequence>
<protein>
    <submittedName>
        <fullName evidence="1">Uncharacterized protein</fullName>
    </submittedName>
</protein>
<evidence type="ECO:0000313" key="1">
    <source>
        <dbReference type="EMBL" id="KAG7451663.1"/>
    </source>
</evidence>
<dbReference type="AlphaFoldDB" id="A0A9P7W2V4"/>
<reference evidence="1" key="1">
    <citation type="submission" date="2020-11" db="EMBL/GenBank/DDBJ databases">
        <title>Adaptations for nitrogen fixation in a non-lichenized fungal sporocarp promotes dispersal by wood-feeding termites.</title>
        <authorList>
            <consortium name="DOE Joint Genome Institute"/>
            <person name="Koch R.A."/>
            <person name="Yoon G."/>
            <person name="Arayal U."/>
            <person name="Lail K."/>
            <person name="Amirebrahimi M."/>
            <person name="Labutti K."/>
            <person name="Lipzen A."/>
            <person name="Riley R."/>
            <person name="Barry K."/>
            <person name="Henrissat B."/>
            <person name="Grigoriev I.V."/>
            <person name="Herr J.R."/>
            <person name="Aime M.C."/>
        </authorList>
    </citation>
    <scope>NUCLEOTIDE SEQUENCE</scope>
    <source>
        <strain evidence="1">MCA 3950</strain>
    </source>
</reference>
<name>A0A9P7W2V4_9AGAR</name>
<dbReference type="EMBL" id="MU250525">
    <property type="protein sequence ID" value="KAG7451663.1"/>
    <property type="molecule type" value="Genomic_DNA"/>
</dbReference>